<name>A0A5C5ZZE2_9BACT</name>
<evidence type="ECO:0000313" key="2">
    <source>
        <dbReference type="Proteomes" id="UP000316213"/>
    </source>
</evidence>
<proteinExistence type="predicted"/>
<keyword evidence="2" id="KW-1185">Reference proteome</keyword>
<dbReference type="AlphaFoldDB" id="A0A5C5ZZE2"/>
<sequence length="60" mass="6918">MLIACVLPLALVMLLLWNNRNVEHRLELSDAVLTEYLFVNDAPRRMEEKDCDVPKLPAPK</sequence>
<evidence type="ECO:0000313" key="1">
    <source>
        <dbReference type="EMBL" id="TWT92934.1"/>
    </source>
</evidence>
<dbReference type="Proteomes" id="UP000316213">
    <property type="component" value="Unassembled WGS sequence"/>
</dbReference>
<dbReference type="EMBL" id="SJPM01000010">
    <property type="protein sequence ID" value="TWT92934.1"/>
    <property type="molecule type" value="Genomic_DNA"/>
</dbReference>
<gene>
    <name evidence="1" type="ORF">Pla100_42500</name>
</gene>
<organism evidence="1 2">
    <name type="scientific">Neorhodopirellula pilleata</name>
    <dbReference type="NCBI Taxonomy" id="2714738"/>
    <lineage>
        <taxon>Bacteria</taxon>
        <taxon>Pseudomonadati</taxon>
        <taxon>Planctomycetota</taxon>
        <taxon>Planctomycetia</taxon>
        <taxon>Pirellulales</taxon>
        <taxon>Pirellulaceae</taxon>
        <taxon>Neorhodopirellula</taxon>
    </lineage>
</organism>
<comment type="caution">
    <text evidence="1">The sequence shown here is derived from an EMBL/GenBank/DDBJ whole genome shotgun (WGS) entry which is preliminary data.</text>
</comment>
<protein>
    <submittedName>
        <fullName evidence="1">Uncharacterized protein</fullName>
    </submittedName>
</protein>
<accession>A0A5C5ZZE2</accession>
<reference evidence="1 2" key="1">
    <citation type="submission" date="2019-02" db="EMBL/GenBank/DDBJ databases">
        <title>Deep-cultivation of Planctomycetes and their phenomic and genomic characterization uncovers novel biology.</title>
        <authorList>
            <person name="Wiegand S."/>
            <person name="Jogler M."/>
            <person name="Boedeker C."/>
            <person name="Pinto D."/>
            <person name="Vollmers J."/>
            <person name="Rivas-Marin E."/>
            <person name="Kohn T."/>
            <person name="Peeters S.H."/>
            <person name="Heuer A."/>
            <person name="Rast P."/>
            <person name="Oberbeckmann S."/>
            <person name="Bunk B."/>
            <person name="Jeske O."/>
            <person name="Meyerdierks A."/>
            <person name="Storesund J.E."/>
            <person name="Kallscheuer N."/>
            <person name="Luecker S."/>
            <person name="Lage O.M."/>
            <person name="Pohl T."/>
            <person name="Merkel B.J."/>
            <person name="Hornburger P."/>
            <person name="Mueller R.-W."/>
            <person name="Bruemmer F."/>
            <person name="Labrenz M."/>
            <person name="Spormann A.M."/>
            <person name="Op Den Camp H."/>
            <person name="Overmann J."/>
            <person name="Amann R."/>
            <person name="Jetten M.S.M."/>
            <person name="Mascher T."/>
            <person name="Medema M.H."/>
            <person name="Devos D.P."/>
            <person name="Kaster A.-K."/>
            <person name="Ovreas L."/>
            <person name="Rohde M."/>
            <person name="Galperin M.Y."/>
            <person name="Jogler C."/>
        </authorList>
    </citation>
    <scope>NUCLEOTIDE SEQUENCE [LARGE SCALE GENOMIC DNA]</scope>
    <source>
        <strain evidence="1 2">Pla100</strain>
    </source>
</reference>